<evidence type="ECO:0000313" key="1">
    <source>
        <dbReference type="EMBL" id="PNT28780.1"/>
    </source>
</evidence>
<organism evidence="1 2">
    <name type="scientific">Populus trichocarpa</name>
    <name type="common">Western balsam poplar</name>
    <name type="synonym">Populus balsamifera subsp. trichocarpa</name>
    <dbReference type="NCBI Taxonomy" id="3694"/>
    <lineage>
        <taxon>Eukaryota</taxon>
        <taxon>Viridiplantae</taxon>
        <taxon>Streptophyta</taxon>
        <taxon>Embryophyta</taxon>
        <taxon>Tracheophyta</taxon>
        <taxon>Spermatophyta</taxon>
        <taxon>Magnoliopsida</taxon>
        <taxon>eudicotyledons</taxon>
        <taxon>Gunneridae</taxon>
        <taxon>Pentapetalae</taxon>
        <taxon>rosids</taxon>
        <taxon>fabids</taxon>
        <taxon>Malpighiales</taxon>
        <taxon>Salicaceae</taxon>
        <taxon>Saliceae</taxon>
        <taxon>Populus</taxon>
    </lineage>
</organism>
<sequence length="149" mass="16911">MEDKLKKWGFQDNNGIENTQRISIGGMMIKLKENLREDDPRPTISLGLGDPSCFQCFKTCPAAIPHILQKTTEDFFSNTIDILREDLDFCFDKLKEIPGLKCPQKAEGGMFIMVKLHLPLLDDIEDDIEFCLKLAKEEALILVPGKQPN</sequence>
<dbReference type="STRING" id="3694.A0A2K1ZU26"/>
<dbReference type="PANTHER" id="PTHR45744:SF11">
    <property type="entry name" value="TYROSINE AMINOTRANSFERASE"/>
    <property type="match status" value="1"/>
</dbReference>
<proteinExistence type="predicted"/>
<evidence type="ECO:0008006" key="3">
    <source>
        <dbReference type="Google" id="ProtNLM"/>
    </source>
</evidence>
<gene>
    <name evidence="1" type="ORF">POPTR_007G137800</name>
</gene>
<dbReference type="AlphaFoldDB" id="A0A2K1ZU26"/>
<dbReference type="InParanoid" id="A0A2K1ZU26"/>
<dbReference type="EMBL" id="CM009296">
    <property type="protein sequence ID" value="PNT28780.1"/>
    <property type="molecule type" value="Genomic_DNA"/>
</dbReference>
<evidence type="ECO:0000313" key="2">
    <source>
        <dbReference type="Proteomes" id="UP000006729"/>
    </source>
</evidence>
<dbReference type="InterPro" id="IPR015422">
    <property type="entry name" value="PyrdxlP-dep_Trfase_small"/>
</dbReference>
<dbReference type="PANTHER" id="PTHR45744">
    <property type="entry name" value="TYROSINE AMINOTRANSFERASE"/>
    <property type="match status" value="1"/>
</dbReference>
<accession>A0A2K1ZU26</accession>
<protein>
    <recommendedName>
        <fullName evidence="3">Aminotransferase class I/classII domain-containing protein</fullName>
    </recommendedName>
</protein>
<dbReference type="Proteomes" id="UP000006729">
    <property type="component" value="Chromosome 7"/>
</dbReference>
<keyword evidence="2" id="KW-1185">Reference proteome</keyword>
<dbReference type="InterPro" id="IPR015424">
    <property type="entry name" value="PyrdxlP-dep_Trfase"/>
</dbReference>
<dbReference type="Gene3D" id="3.90.1150.10">
    <property type="entry name" value="Aspartate Aminotransferase, domain 1"/>
    <property type="match status" value="1"/>
</dbReference>
<name>A0A2K1ZU26_POPTR</name>
<dbReference type="SUPFAM" id="SSF53383">
    <property type="entry name" value="PLP-dependent transferases"/>
    <property type="match status" value="1"/>
</dbReference>
<reference evidence="1 2" key="1">
    <citation type="journal article" date="2006" name="Science">
        <title>The genome of black cottonwood, Populus trichocarpa (Torr. &amp; Gray).</title>
        <authorList>
            <person name="Tuskan G.A."/>
            <person name="Difazio S."/>
            <person name="Jansson S."/>
            <person name="Bohlmann J."/>
            <person name="Grigoriev I."/>
            <person name="Hellsten U."/>
            <person name="Putnam N."/>
            <person name="Ralph S."/>
            <person name="Rombauts S."/>
            <person name="Salamov A."/>
            <person name="Schein J."/>
            <person name="Sterck L."/>
            <person name="Aerts A."/>
            <person name="Bhalerao R.R."/>
            <person name="Bhalerao R.P."/>
            <person name="Blaudez D."/>
            <person name="Boerjan W."/>
            <person name="Brun A."/>
            <person name="Brunner A."/>
            <person name="Busov V."/>
            <person name="Campbell M."/>
            <person name="Carlson J."/>
            <person name="Chalot M."/>
            <person name="Chapman J."/>
            <person name="Chen G.L."/>
            <person name="Cooper D."/>
            <person name="Coutinho P.M."/>
            <person name="Couturier J."/>
            <person name="Covert S."/>
            <person name="Cronk Q."/>
            <person name="Cunningham R."/>
            <person name="Davis J."/>
            <person name="Degroeve S."/>
            <person name="Dejardin A."/>
            <person name="Depamphilis C."/>
            <person name="Detter J."/>
            <person name="Dirks B."/>
            <person name="Dubchak I."/>
            <person name="Duplessis S."/>
            <person name="Ehlting J."/>
            <person name="Ellis B."/>
            <person name="Gendler K."/>
            <person name="Goodstein D."/>
            <person name="Gribskov M."/>
            <person name="Grimwood J."/>
            <person name="Groover A."/>
            <person name="Gunter L."/>
            <person name="Hamberger B."/>
            <person name="Heinze B."/>
            <person name="Helariutta Y."/>
            <person name="Henrissat B."/>
            <person name="Holligan D."/>
            <person name="Holt R."/>
            <person name="Huang W."/>
            <person name="Islam-Faridi N."/>
            <person name="Jones S."/>
            <person name="Jones-Rhoades M."/>
            <person name="Jorgensen R."/>
            <person name="Joshi C."/>
            <person name="Kangasjarvi J."/>
            <person name="Karlsson J."/>
            <person name="Kelleher C."/>
            <person name="Kirkpatrick R."/>
            <person name="Kirst M."/>
            <person name="Kohler A."/>
            <person name="Kalluri U."/>
            <person name="Larimer F."/>
            <person name="Leebens-Mack J."/>
            <person name="Leple J.C."/>
            <person name="Locascio P."/>
            <person name="Lou Y."/>
            <person name="Lucas S."/>
            <person name="Martin F."/>
            <person name="Montanini B."/>
            <person name="Napoli C."/>
            <person name="Nelson D.R."/>
            <person name="Nelson C."/>
            <person name="Nieminen K."/>
            <person name="Nilsson O."/>
            <person name="Pereda V."/>
            <person name="Peter G."/>
            <person name="Philippe R."/>
            <person name="Pilate G."/>
            <person name="Poliakov A."/>
            <person name="Razumovskaya J."/>
            <person name="Richardson P."/>
            <person name="Rinaldi C."/>
            <person name="Ritland K."/>
            <person name="Rouze P."/>
            <person name="Ryaboy D."/>
            <person name="Schmutz J."/>
            <person name="Schrader J."/>
            <person name="Segerman B."/>
            <person name="Shin H."/>
            <person name="Siddiqui A."/>
            <person name="Sterky F."/>
            <person name="Terry A."/>
            <person name="Tsai C.J."/>
            <person name="Uberbacher E."/>
            <person name="Unneberg P."/>
            <person name="Vahala J."/>
            <person name="Wall K."/>
            <person name="Wessler S."/>
            <person name="Yang G."/>
            <person name="Yin T."/>
            <person name="Douglas C."/>
            <person name="Marra M."/>
            <person name="Sandberg G."/>
            <person name="Van de Peer Y."/>
            <person name="Rokhsar D."/>
        </authorList>
    </citation>
    <scope>NUCLEOTIDE SEQUENCE [LARGE SCALE GENOMIC DNA]</scope>
    <source>
        <strain evidence="2">cv. Nisqually</strain>
    </source>
</reference>